<gene>
    <name evidence="1" type="ORF">ORAREDHAP_LOCUS34574</name>
</gene>
<dbReference type="AlphaFoldDB" id="A0A6J5XM78"/>
<accession>A0A6J5XM78</accession>
<sequence>METKDGDWVLFTCKLGVHQVADDKDCPEDDDCCDMFDEFDRLLEWKDTSMIIYLMSKDLTSLTALESLKLPHLNTVPICARNIEPKLVHLGAQTVGLILSADTGDEAMREKQIFSLMFEFEIVDSICSLALWNFCGPFKFTSSANRTPESMATRVGMLGAIIL</sequence>
<evidence type="ECO:0000313" key="1">
    <source>
        <dbReference type="EMBL" id="CAB4312218.1"/>
    </source>
</evidence>
<protein>
    <submittedName>
        <fullName evidence="1">Uncharacterized protein</fullName>
    </submittedName>
</protein>
<keyword evidence="2" id="KW-1185">Reference proteome</keyword>
<dbReference type="EMBL" id="CAEKKB010000006">
    <property type="protein sequence ID" value="CAB4312218.1"/>
    <property type="molecule type" value="Genomic_DNA"/>
</dbReference>
<dbReference type="Proteomes" id="UP000507245">
    <property type="component" value="Unassembled WGS sequence"/>
</dbReference>
<proteinExistence type="predicted"/>
<name>A0A6J5XM78_PRUAR</name>
<reference evidence="2" key="1">
    <citation type="journal article" date="2020" name="Genome Biol.">
        <title>Gamete binning: chromosome-level and haplotype-resolved genome assembly enabled by high-throughput single-cell sequencing of gamete genomes.</title>
        <authorList>
            <person name="Campoy J.A."/>
            <person name="Sun H."/>
            <person name="Goel M."/>
            <person name="Jiao W.-B."/>
            <person name="Folz-Donahue K."/>
            <person name="Wang N."/>
            <person name="Rubio M."/>
            <person name="Liu C."/>
            <person name="Kukat C."/>
            <person name="Ruiz D."/>
            <person name="Huettel B."/>
            <person name="Schneeberger K."/>
        </authorList>
    </citation>
    <scope>NUCLEOTIDE SEQUENCE [LARGE SCALE GENOMIC DNA]</scope>
    <source>
        <strain evidence="2">cv. Rojo Pasion</strain>
    </source>
</reference>
<organism evidence="1 2">
    <name type="scientific">Prunus armeniaca</name>
    <name type="common">Apricot</name>
    <name type="synonym">Armeniaca vulgaris</name>
    <dbReference type="NCBI Taxonomy" id="36596"/>
    <lineage>
        <taxon>Eukaryota</taxon>
        <taxon>Viridiplantae</taxon>
        <taxon>Streptophyta</taxon>
        <taxon>Embryophyta</taxon>
        <taxon>Tracheophyta</taxon>
        <taxon>Spermatophyta</taxon>
        <taxon>Magnoliopsida</taxon>
        <taxon>eudicotyledons</taxon>
        <taxon>Gunneridae</taxon>
        <taxon>Pentapetalae</taxon>
        <taxon>rosids</taxon>
        <taxon>fabids</taxon>
        <taxon>Rosales</taxon>
        <taxon>Rosaceae</taxon>
        <taxon>Amygdaloideae</taxon>
        <taxon>Amygdaleae</taxon>
        <taxon>Prunus</taxon>
    </lineage>
</organism>
<evidence type="ECO:0000313" key="2">
    <source>
        <dbReference type="Proteomes" id="UP000507245"/>
    </source>
</evidence>